<dbReference type="SMART" id="SM00347">
    <property type="entry name" value="HTH_MARR"/>
    <property type="match status" value="1"/>
</dbReference>
<keyword evidence="6" id="KW-1185">Reference proteome</keyword>
<dbReference type="InterPro" id="IPR036390">
    <property type="entry name" value="WH_DNA-bd_sf"/>
</dbReference>
<evidence type="ECO:0000256" key="1">
    <source>
        <dbReference type="ARBA" id="ARBA00023015"/>
    </source>
</evidence>
<dbReference type="GO" id="GO:0003700">
    <property type="term" value="F:DNA-binding transcription factor activity"/>
    <property type="evidence" value="ECO:0007669"/>
    <property type="project" value="InterPro"/>
</dbReference>
<sequence>MFLLELYRQDGITQDDLTERLNIDKGTTARALKKLEEKEIIVRLKNERDKRVNNIYLTDKGIDAKYRVYKVLDEWDGVLSQNLTIEEKKIVLELLKKICINQNTKMGG</sequence>
<dbReference type="Proteomes" id="UP000243494">
    <property type="component" value="Unassembled WGS sequence"/>
</dbReference>
<keyword evidence="3" id="KW-0804">Transcription</keyword>
<dbReference type="PANTHER" id="PTHR42756">
    <property type="entry name" value="TRANSCRIPTIONAL REGULATOR, MARR"/>
    <property type="match status" value="1"/>
</dbReference>
<feature type="domain" description="HTH marR-type" evidence="4">
    <location>
        <begin position="1"/>
        <end position="100"/>
    </location>
</feature>
<dbReference type="OrthoDB" id="6462103at2"/>
<evidence type="ECO:0000313" key="5">
    <source>
        <dbReference type="EMBL" id="RDY23942.1"/>
    </source>
</evidence>
<comment type="caution">
    <text evidence="5">The sequence shown here is derived from an EMBL/GenBank/DDBJ whole genome shotgun (WGS) entry which is preliminary data.</text>
</comment>
<dbReference type="PANTHER" id="PTHR42756:SF2">
    <property type="entry name" value="MARR FAMILY REGULATORY PROTEIN"/>
    <property type="match status" value="1"/>
</dbReference>
<dbReference type="PROSITE" id="PS50995">
    <property type="entry name" value="HTH_MARR_2"/>
    <property type="match status" value="1"/>
</dbReference>
<accession>A0A371ITY2</accession>
<gene>
    <name evidence="5" type="ORF">CHF27_006180</name>
</gene>
<dbReference type="GO" id="GO:0003677">
    <property type="term" value="F:DNA binding"/>
    <property type="evidence" value="ECO:0007669"/>
    <property type="project" value="UniProtKB-KW"/>
</dbReference>
<evidence type="ECO:0000313" key="6">
    <source>
        <dbReference type="Proteomes" id="UP000243494"/>
    </source>
</evidence>
<evidence type="ECO:0000259" key="4">
    <source>
        <dbReference type="PROSITE" id="PS50995"/>
    </source>
</evidence>
<keyword evidence="2" id="KW-0238">DNA-binding</keyword>
<name>A0A371ITY2_9FIRM</name>
<reference evidence="5 6" key="1">
    <citation type="journal article" date="2017" name="Genome Announc.">
        <title>Draft Genome Sequence of Romboutsia maritimum sp. nov. Strain CCRI-22766(T), Isolated from Coastal Estuarine Mud.</title>
        <authorList>
            <person name="Maheux A.F."/>
            <person name="Boudreau D.K."/>
            <person name="Berube E."/>
            <person name="Boissinot M."/>
            <person name="Raymond F."/>
            <person name="Brodeur S."/>
            <person name="Corbeil J."/>
            <person name="Brightwell G."/>
            <person name="Broda D."/>
            <person name="Omar R.F."/>
            <person name="Bergeron M.G."/>
        </authorList>
    </citation>
    <scope>NUCLEOTIDE SEQUENCE [LARGE SCALE GENOMIC DNA]</scope>
    <source>
        <strain evidence="5 6">CCRI-22766</strain>
    </source>
</reference>
<dbReference type="SUPFAM" id="SSF46785">
    <property type="entry name" value="Winged helix' DNA-binding domain"/>
    <property type="match status" value="1"/>
</dbReference>
<protein>
    <submittedName>
        <fullName evidence="5">MarR family transcriptional regulator</fullName>
    </submittedName>
</protein>
<dbReference type="AlphaFoldDB" id="A0A371ITY2"/>
<dbReference type="PRINTS" id="PR00598">
    <property type="entry name" value="HTHMARR"/>
</dbReference>
<dbReference type="Pfam" id="PF01047">
    <property type="entry name" value="MarR"/>
    <property type="match status" value="1"/>
</dbReference>
<dbReference type="Gene3D" id="1.10.10.10">
    <property type="entry name" value="Winged helix-like DNA-binding domain superfamily/Winged helix DNA-binding domain"/>
    <property type="match status" value="1"/>
</dbReference>
<keyword evidence="1" id="KW-0805">Transcription regulation</keyword>
<evidence type="ECO:0000256" key="2">
    <source>
        <dbReference type="ARBA" id="ARBA00023125"/>
    </source>
</evidence>
<dbReference type="InterPro" id="IPR036388">
    <property type="entry name" value="WH-like_DNA-bd_sf"/>
</dbReference>
<dbReference type="InterPro" id="IPR000835">
    <property type="entry name" value="HTH_MarR-typ"/>
</dbReference>
<organism evidence="5 6">
    <name type="scientific">Romboutsia maritimum</name>
    <dbReference type="NCBI Taxonomy" id="2020948"/>
    <lineage>
        <taxon>Bacteria</taxon>
        <taxon>Bacillati</taxon>
        <taxon>Bacillota</taxon>
        <taxon>Clostridia</taxon>
        <taxon>Peptostreptococcales</taxon>
        <taxon>Peptostreptococcaceae</taxon>
        <taxon>Romboutsia</taxon>
    </lineage>
</organism>
<dbReference type="EMBL" id="NOJZ02000007">
    <property type="protein sequence ID" value="RDY23942.1"/>
    <property type="molecule type" value="Genomic_DNA"/>
</dbReference>
<proteinExistence type="predicted"/>
<evidence type="ECO:0000256" key="3">
    <source>
        <dbReference type="ARBA" id="ARBA00023163"/>
    </source>
</evidence>